<evidence type="ECO:0000259" key="4">
    <source>
        <dbReference type="PROSITE" id="PS51848"/>
    </source>
</evidence>
<feature type="region of interest" description="Disordered" evidence="2">
    <location>
        <begin position="15"/>
        <end position="92"/>
    </location>
</feature>
<dbReference type="Pfam" id="PF12130">
    <property type="entry name" value="bMERB_dom"/>
    <property type="match status" value="1"/>
</dbReference>
<comment type="caution">
    <text evidence="5">The sequence shown here is derived from an EMBL/GenBank/DDBJ whole genome shotgun (WGS) entry which is preliminary data.</text>
</comment>
<feature type="coiled-coil region" evidence="1">
    <location>
        <begin position="101"/>
        <end position="135"/>
    </location>
</feature>
<dbReference type="Proteomes" id="UP001221898">
    <property type="component" value="Unassembled WGS sequence"/>
</dbReference>
<feature type="compositionally biased region" description="Basic residues" evidence="2">
    <location>
        <begin position="249"/>
        <end position="274"/>
    </location>
</feature>
<name>A0AAD7RSY2_9TELE</name>
<dbReference type="InterPro" id="IPR050540">
    <property type="entry name" value="F-actin_Monoox_Mical"/>
</dbReference>
<evidence type="ECO:0000313" key="5">
    <source>
        <dbReference type="EMBL" id="KAJ8389647.1"/>
    </source>
</evidence>
<feature type="compositionally biased region" description="Polar residues" evidence="2">
    <location>
        <begin position="30"/>
        <end position="40"/>
    </location>
</feature>
<sequence length="274" mass="31508">MVILLLFYLNLPKPESSEMEEAGPPLKPPQNGTTRSSLSILTADVPCSSPPISPNNERILSPKPHNGSRSLDFTNETGPSSTNASMPESNIPTGRSFCIPVKDIQLELQEIEEHLSDLEKQGVEMEKELRQCEAEGAEDIFDTLMVEWFNLIQTKQVYIRRESELVYIAKTQYLEEQQPGVEGELRRLMDKPEHLKTAAEQQQEQELMEKLMEIVNDRNAIVVVLDEDRLREEEEDQQLHQMLENLGKKKEKSKKKSPMKKLFRRISKKDHVKN</sequence>
<feature type="compositionally biased region" description="Polar residues" evidence="2">
    <location>
        <begin position="67"/>
        <end position="92"/>
    </location>
</feature>
<dbReference type="PANTHER" id="PTHR23167:SF87">
    <property type="entry name" value="MICAL-LIKE PROTEIN 2"/>
    <property type="match status" value="1"/>
</dbReference>
<keyword evidence="1" id="KW-0175">Coiled coil</keyword>
<gene>
    <name evidence="5" type="ORF">AAFF_G00115230</name>
</gene>
<dbReference type="InterPro" id="IPR022735">
    <property type="entry name" value="bMERB_dom"/>
</dbReference>
<evidence type="ECO:0000313" key="6">
    <source>
        <dbReference type="Proteomes" id="UP001221898"/>
    </source>
</evidence>
<feature type="signal peptide" evidence="3">
    <location>
        <begin position="1"/>
        <end position="16"/>
    </location>
</feature>
<dbReference type="PANTHER" id="PTHR23167">
    <property type="entry name" value="CALPONIN HOMOLOGY DOMAIN-CONTAINING PROTEIN DDB_G0272472-RELATED"/>
    <property type="match status" value="1"/>
</dbReference>
<dbReference type="AlphaFoldDB" id="A0AAD7RSY2"/>
<evidence type="ECO:0000256" key="2">
    <source>
        <dbReference type="SAM" id="MobiDB-lite"/>
    </source>
</evidence>
<protein>
    <recommendedName>
        <fullName evidence="4">BMERB domain-containing protein</fullName>
    </recommendedName>
</protein>
<evidence type="ECO:0000256" key="1">
    <source>
        <dbReference type="SAM" id="Coils"/>
    </source>
</evidence>
<keyword evidence="3" id="KW-0732">Signal</keyword>
<feature type="region of interest" description="Disordered" evidence="2">
    <location>
        <begin position="234"/>
        <end position="274"/>
    </location>
</feature>
<proteinExistence type="predicted"/>
<accession>A0AAD7RSY2</accession>
<feature type="chain" id="PRO_5041999046" description="BMERB domain-containing protein" evidence="3">
    <location>
        <begin position="17"/>
        <end position="274"/>
    </location>
</feature>
<dbReference type="PROSITE" id="PS51848">
    <property type="entry name" value="BMERB"/>
    <property type="match status" value="1"/>
</dbReference>
<evidence type="ECO:0000256" key="3">
    <source>
        <dbReference type="SAM" id="SignalP"/>
    </source>
</evidence>
<dbReference type="EMBL" id="JAINUG010000179">
    <property type="protein sequence ID" value="KAJ8389647.1"/>
    <property type="molecule type" value="Genomic_DNA"/>
</dbReference>
<keyword evidence="6" id="KW-1185">Reference proteome</keyword>
<organism evidence="5 6">
    <name type="scientific">Aldrovandia affinis</name>
    <dbReference type="NCBI Taxonomy" id="143900"/>
    <lineage>
        <taxon>Eukaryota</taxon>
        <taxon>Metazoa</taxon>
        <taxon>Chordata</taxon>
        <taxon>Craniata</taxon>
        <taxon>Vertebrata</taxon>
        <taxon>Euteleostomi</taxon>
        <taxon>Actinopterygii</taxon>
        <taxon>Neopterygii</taxon>
        <taxon>Teleostei</taxon>
        <taxon>Notacanthiformes</taxon>
        <taxon>Halosauridae</taxon>
        <taxon>Aldrovandia</taxon>
    </lineage>
</organism>
<reference evidence="5" key="1">
    <citation type="journal article" date="2023" name="Science">
        <title>Genome structures resolve the early diversification of teleost fishes.</title>
        <authorList>
            <person name="Parey E."/>
            <person name="Louis A."/>
            <person name="Montfort J."/>
            <person name="Bouchez O."/>
            <person name="Roques C."/>
            <person name="Iampietro C."/>
            <person name="Lluch J."/>
            <person name="Castinel A."/>
            <person name="Donnadieu C."/>
            <person name="Desvignes T."/>
            <person name="Floi Bucao C."/>
            <person name="Jouanno E."/>
            <person name="Wen M."/>
            <person name="Mejri S."/>
            <person name="Dirks R."/>
            <person name="Jansen H."/>
            <person name="Henkel C."/>
            <person name="Chen W.J."/>
            <person name="Zahm M."/>
            <person name="Cabau C."/>
            <person name="Klopp C."/>
            <person name="Thompson A.W."/>
            <person name="Robinson-Rechavi M."/>
            <person name="Braasch I."/>
            <person name="Lecointre G."/>
            <person name="Bobe J."/>
            <person name="Postlethwait J.H."/>
            <person name="Berthelot C."/>
            <person name="Roest Crollius H."/>
            <person name="Guiguen Y."/>
        </authorList>
    </citation>
    <scope>NUCLEOTIDE SEQUENCE</scope>
    <source>
        <strain evidence="5">NC1722</strain>
    </source>
</reference>
<feature type="domain" description="BMERB" evidence="4">
    <location>
        <begin position="87"/>
        <end position="241"/>
    </location>
</feature>
<dbReference type="SMART" id="SM01203">
    <property type="entry name" value="DUF3585"/>
    <property type="match status" value="1"/>
</dbReference>